<reference evidence="3" key="1">
    <citation type="journal article" date="2019" name="Curr. Biol.">
        <title>Genome Sequence of Striga asiatica Provides Insight into the Evolution of Plant Parasitism.</title>
        <authorList>
            <person name="Yoshida S."/>
            <person name="Kim S."/>
            <person name="Wafula E.K."/>
            <person name="Tanskanen J."/>
            <person name="Kim Y.M."/>
            <person name="Honaas L."/>
            <person name="Yang Z."/>
            <person name="Spallek T."/>
            <person name="Conn C.E."/>
            <person name="Ichihashi Y."/>
            <person name="Cheong K."/>
            <person name="Cui S."/>
            <person name="Der J.P."/>
            <person name="Gundlach H."/>
            <person name="Jiao Y."/>
            <person name="Hori C."/>
            <person name="Ishida J.K."/>
            <person name="Kasahara H."/>
            <person name="Kiba T."/>
            <person name="Kim M.S."/>
            <person name="Koo N."/>
            <person name="Laohavisit A."/>
            <person name="Lee Y.H."/>
            <person name="Lumba S."/>
            <person name="McCourt P."/>
            <person name="Mortimer J.C."/>
            <person name="Mutuku J.M."/>
            <person name="Nomura T."/>
            <person name="Sasaki-Sekimoto Y."/>
            <person name="Seto Y."/>
            <person name="Wang Y."/>
            <person name="Wakatake T."/>
            <person name="Sakakibara H."/>
            <person name="Demura T."/>
            <person name="Yamaguchi S."/>
            <person name="Yoneyama K."/>
            <person name="Manabe R.I."/>
            <person name="Nelson D.C."/>
            <person name="Schulman A.H."/>
            <person name="Timko M.P."/>
            <person name="dePamphilis C.W."/>
            <person name="Choi D."/>
            <person name="Shirasu K."/>
        </authorList>
    </citation>
    <scope>NUCLEOTIDE SEQUENCE [LARGE SCALE GENOMIC DNA]</scope>
    <source>
        <strain evidence="3">cv. UVA1</strain>
    </source>
</reference>
<name>A0A5A7PAN1_STRAF</name>
<evidence type="ECO:0000313" key="3">
    <source>
        <dbReference type="Proteomes" id="UP000325081"/>
    </source>
</evidence>
<keyword evidence="2" id="KW-0378">Hydrolase</keyword>
<accession>A0A5A7PAN1</accession>
<organism evidence="2 3">
    <name type="scientific">Striga asiatica</name>
    <name type="common">Asiatic witchweed</name>
    <name type="synonym">Buchnera asiatica</name>
    <dbReference type="NCBI Taxonomy" id="4170"/>
    <lineage>
        <taxon>Eukaryota</taxon>
        <taxon>Viridiplantae</taxon>
        <taxon>Streptophyta</taxon>
        <taxon>Embryophyta</taxon>
        <taxon>Tracheophyta</taxon>
        <taxon>Spermatophyta</taxon>
        <taxon>Magnoliopsida</taxon>
        <taxon>eudicotyledons</taxon>
        <taxon>Gunneridae</taxon>
        <taxon>Pentapetalae</taxon>
        <taxon>asterids</taxon>
        <taxon>lamiids</taxon>
        <taxon>Lamiales</taxon>
        <taxon>Orobanchaceae</taxon>
        <taxon>Buchnereae</taxon>
        <taxon>Striga</taxon>
    </lineage>
</organism>
<dbReference type="GO" id="GO:0016787">
    <property type="term" value="F:hydrolase activity"/>
    <property type="evidence" value="ECO:0007669"/>
    <property type="project" value="UniProtKB-KW"/>
</dbReference>
<sequence>MEAIVNPLKPELSLRLAKLHQEKPHNPSRSHSPIHQGFLAKSLNEGRKKERRGKCNSQSNWPLTPSPINVKSENEEFDFEQRLGIRVRKDVQENCSVKDEVENRDDVE</sequence>
<evidence type="ECO:0000256" key="1">
    <source>
        <dbReference type="SAM" id="MobiDB-lite"/>
    </source>
</evidence>
<keyword evidence="3" id="KW-1185">Reference proteome</keyword>
<protein>
    <submittedName>
        <fullName evidence="2">Malto-oligosyltrehalose trehalohydrolase</fullName>
    </submittedName>
</protein>
<evidence type="ECO:0000313" key="2">
    <source>
        <dbReference type="EMBL" id="GER29781.1"/>
    </source>
</evidence>
<gene>
    <name evidence="2" type="ORF">STAS_05685</name>
</gene>
<proteinExistence type="predicted"/>
<feature type="region of interest" description="Disordered" evidence="1">
    <location>
        <begin position="21"/>
        <end position="69"/>
    </location>
</feature>
<dbReference type="EMBL" id="BKCP01004283">
    <property type="protein sequence ID" value="GER29781.1"/>
    <property type="molecule type" value="Genomic_DNA"/>
</dbReference>
<feature type="compositionally biased region" description="Polar residues" evidence="1">
    <location>
        <begin position="55"/>
        <end position="69"/>
    </location>
</feature>
<dbReference type="Proteomes" id="UP000325081">
    <property type="component" value="Unassembled WGS sequence"/>
</dbReference>
<dbReference type="AlphaFoldDB" id="A0A5A7PAN1"/>
<comment type="caution">
    <text evidence="2">The sequence shown here is derived from an EMBL/GenBank/DDBJ whole genome shotgun (WGS) entry which is preliminary data.</text>
</comment>